<dbReference type="AlphaFoldDB" id="A0A5B9D5X7"/>
<feature type="coiled-coil region" evidence="1">
    <location>
        <begin position="99"/>
        <end position="129"/>
    </location>
</feature>
<accession>A0A5B9D5X7</accession>
<dbReference type="RefSeq" id="WP_147661490.1">
    <property type="nucleotide sequence ID" value="NZ_CP042905.2"/>
</dbReference>
<keyword evidence="3" id="KW-1185">Reference proteome</keyword>
<dbReference type="KEGG" id="psyt:DSAG12_00351"/>
<protein>
    <submittedName>
        <fullName evidence="2">Uncharacterized protein</fullName>
    </submittedName>
</protein>
<gene>
    <name evidence="2" type="ORF">DSAG12_00351</name>
</gene>
<keyword evidence="1" id="KW-0175">Coiled coil</keyword>
<reference evidence="2 3" key="1">
    <citation type="journal article" date="2020" name="Nature">
        <title>Isolation of an archaeon at the prokaryote-eukaryote interface.</title>
        <authorList>
            <person name="Imachi H."/>
            <person name="Nobu M.K."/>
            <person name="Nakahara N."/>
            <person name="Morono Y."/>
            <person name="Ogawara M."/>
            <person name="Takaki Y."/>
            <person name="Takano Y."/>
            <person name="Uematsu K."/>
            <person name="Ikuta T."/>
            <person name="Ito M."/>
            <person name="Matsui Y."/>
            <person name="Miyazaki M."/>
            <person name="Murata K."/>
            <person name="Saito Y."/>
            <person name="Sakai S."/>
            <person name="Song C."/>
            <person name="Tasumi E."/>
            <person name="Yamanaka Y."/>
            <person name="Yamaguchi T."/>
            <person name="Kamagata Y."/>
            <person name="Tamaki H."/>
            <person name="Takai K."/>
        </authorList>
    </citation>
    <scope>NUCLEOTIDE SEQUENCE [LARGE SCALE GENOMIC DNA]</scope>
    <source>
        <strain evidence="2 3">MK-D1</strain>
    </source>
</reference>
<organism evidence="2 3">
    <name type="scientific">Promethearchaeum syntrophicum</name>
    <dbReference type="NCBI Taxonomy" id="2594042"/>
    <lineage>
        <taxon>Archaea</taxon>
        <taxon>Promethearchaeati</taxon>
        <taxon>Promethearchaeota</taxon>
        <taxon>Promethearchaeia</taxon>
        <taxon>Promethearchaeales</taxon>
        <taxon>Promethearchaeaceae</taxon>
        <taxon>Promethearchaeum</taxon>
    </lineage>
</organism>
<dbReference type="GeneID" id="41328354"/>
<evidence type="ECO:0000313" key="2">
    <source>
        <dbReference type="EMBL" id="QEE14538.1"/>
    </source>
</evidence>
<evidence type="ECO:0000313" key="3">
    <source>
        <dbReference type="Proteomes" id="UP000321408"/>
    </source>
</evidence>
<reference evidence="2 3" key="2">
    <citation type="journal article" date="2024" name="Int. J. Syst. Evol. Microbiol.">
        <title>Promethearchaeum syntrophicum gen. nov., sp. nov., an anaerobic, obligately syntrophic archaeon, the first isolate of the lineage 'Asgard' archaea, and proposal of the new archaeal phylum Promethearchaeota phyl. nov. and kingdom Promethearchaeati regn. nov.</title>
        <authorList>
            <person name="Imachi H."/>
            <person name="Nobu M.K."/>
            <person name="Kato S."/>
            <person name="Takaki Y."/>
            <person name="Miyazaki M."/>
            <person name="Miyata M."/>
            <person name="Ogawara M."/>
            <person name="Saito Y."/>
            <person name="Sakai S."/>
            <person name="Tahara Y.O."/>
            <person name="Takano Y."/>
            <person name="Tasumi E."/>
            <person name="Uematsu K."/>
            <person name="Yoshimura T."/>
            <person name="Itoh T."/>
            <person name="Ohkuma M."/>
            <person name="Takai K."/>
        </authorList>
    </citation>
    <scope>NUCLEOTIDE SEQUENCE [LARGE SCALE GENOMIC DNA]</scope>
    <source>
        <strain evidence="2 3">MK-D1</strain>
    </source>
</reference>
<feature type="coiled-coil region" evidence="1">
    <location>
        <begin position="285"/>
        <end position="322"/>
    </location>
</feature>
<dbReference type="EMBL" id="CP042905">
    <property type="protein sequence ID" value="QEE14538.1"/>
    <property type="molecule type" value="Genomic_DNA"/>
</dbReference>
<evidence type="ECO:0000256" key="1">
    <source>
        <dbReference type="SAM" id="Coils"/>
    </source>
</evidence>
<sequence length="543" mass="65128">MIKLNIDSHEIPINQKLMFLQGNYDINTIENLPYSWIDWNENLEILFRDSDLLIEFFSRLNSIITHQNSKKIGLISDIWRNLYSTLKENKNNIAKYEKFNELSKNLRSKSNLLQDIERLELMEKNLDQMVNQSIFQSKKDLLLKLEKLLVTQTTEFNIQSDEFFVNKQRVDENLAIITKFDNNLSRLKQEQRILFKETNELTKQMDSLEPLMNVYQEKLEVIDSYKNGKDYNRIKKKFEDIVKEHEDCKNDRVLKIKKSKDITQKMRNLRVQIKKNNNDLRKLDLSKFNEIKKNYEDLKTDLENTKTQITSVRLEIDSMLNNSEKNVSQNDLNQDDMFYSNPTEIKEQLKKKRNLISQINDFFENTYDTTDLEIIKKKIDADRRNLLDELTSNSEKLQLSSEKSHYYEDLLKRIKEIQSWMNKFLSKIDMKISFSLAFDKENLKLTNKIMKKNQYINFNTDLKRIEKAFFYFSAIISSYLGENYRFIPIRINKLPKFMITKQNFIKNIKMLDDMCEELPEDINIIFFLEENKFEIPLEIIKID</sequence>
<name>A0A5B9D5X7_9ARCH</name>
<dbReference type="Proteomes" id="UP000321408">
    <property type="component" value="Chromosome"/>
</dbReference>
<proteinExistence type="predicted"/>